<keyword evidence="3" id="KW-0233">DNA recombination</keyword>
<dbReference type="PANTHER" id="PTHR30349:SF91">
    <property type="entry name" value="INTA PROTEIN"/>
    <property type="match status" value="1"/>
</dbReference>
<dbReference type="Gene3D" id="1.10.443.10">
    <property type="entry name" value="Intergrase catalytic core"/>
    <property type="match status" value="1"/>
</dbReference>
<evidence type="ECO:0000259" key="6">
    <source>
        <dbReference type="PROSITE" id="PS51900"/>
    </source>
</evidence>
<dbReference type="InterPro" id="IPR010998">
    <property type="entry name" value="Integrase_recombinase_N"/>
</dbReference>
<dbReference type="InterPro" id="IPR050090">
    <property type="entry name" value="Tyrosine_recombinase_XerCD"/>
</dbReference>
<keyword evidence="8" id="KW-1185">Reference proteome</keyword>
<dbReference type="PANTHER" id="PTHR30349">
    <property type="entry name" value="PHAGE INTEGRASE-RELATED"/>
    <property type="match status" value="1"/>
</dbReference>
<dbReference type="InterPro" id="IPR044068">
    <property type="entry name" value="CB"/>
</dbReference>
<reference evidence="7 8" key="1">
    <citation type="submission" date="2017-05" db="EMBL/GenBank/DDBJ databases">
        <authorList>
            <person name="Varghese N."/>
            <person name="Submissions S."/>
        </authorList>
    </citation>
    <scope>NUCLEOTIDE SEQUENCE [LARGE SCALE GENOMIC DNA]</scope>
    <source>
        <strain evidence="7 8">MACB1020</strain>
    </source>
</reference>
<dbReference type="Pfam" id="PF14659">
    <property type="entry name" value="Phage_int_SAM_3"/>
    <property type="match status" value="1"/>
</dbReference>
<evidence type="ECO:0000313" key="7">
    <source>
        <dbReference type="EMBL" id="SMR94416.1"/>
    </source>
</evidence>
<evidence type="ECO:0000256" key="4">
    <source>
        <dbReference type="PROSITE-ProRule" id="PRU01248"/>
    </source>
</evidence>
<dbReference type="PROSITE" id="PS51900">
    <property type="entry name" value="CB"/>
    <property type="match status" value="1"/>
</dbReference>
<evidence type="ECO:0000256" key="2">
    <source>
        <dbReference type="ARBA" id="ARBA00023125"/>
    </source>
</evidence>
<protein>
    <submittedName>
        <fullName evidence="7">Site-specific recombinase XerD</fullName>
    </submittedName>
</protein>
<dbReference type="RefSeq" id="WP_015907544.1">
    <property type="nucleotide sequence ID" value="NZ_FUZJ01000001.1"/>
</dbReference>
<dbReference type="GeneID" id="31772379"/>
<dbReference type="Gene3D" id="1.10.150.130">
    <property type="match status" value="1"/>
</dbReference>
<dbReference type="InterPro" id="IPR013762">
    <property type="entry name" value="Integrase-like_cat_sf"/>
</dbReference>
<proteinExistence type="predicted"/>
<accession>A0ABY1SAL6</accession>
<dbReference type="Pfam" id="PF00589">
    <property type="entry name" value="Phage_integrase"/>
    <property type="match status" value="1"/>
</dbReference>
<organism evidence="7 8">
    <name type="scientific">Caldicellulosiruptor bescii</name>
    <name type="common">Anaerocellum thermophilum</name>
    <dbReference type="NCBI Taxonomy" id="31899"/>
    <lineage>
        <taxon>Bacteria</taxon>
        <taxon>Bacillati</taxon>
        <taxon>Bacillota</taxon>
        <taxon>Bacillota incertae sedis</taxon>
        <taxon>Caldicellulosiruptorales</taxon>
        <taxon>Caldicellulosiruptoraceae</taxon>
        <taxon>Caldicellulosiruptor</taxon>
    </lineage>
</organism>
<gene>
    <name evidence="7" type="ORF">SAMN05216240_2066</name>
</gene>
<sequence>MPTKTKKRGNNEGSIYKRKDGLWCGQITIGRDENGRQKRQYFYGKTRQEVAEKIAKTLNDLANGVYVDPAKTTLKDWLNTWLWEYKKQTLRPSTFKDYLCYIERHINPAIGHYKLKDLRPEHLQALYNAKYQEGLSISTIKQIHTVLHSALDQALKNGLVNRNVSEATTLPKGKPKREIRILSLEEQQRFIAALEGERLKTAFLVELASGLRIGELLALRWKDVNFKDGYIEVRRSLQRVRIFDGGNSKKTALAFQEPKTEAGKRIVPLPPVIIEELKQHRKKQLEEKLKAGALYEDNDLVFATELGTPIDPRNFERLFYRIREKAGLDKSVNFHALRHTYATRLLEANEHPKVVQELLGHKDISTTLNIYSHVMPEIKKAAAMKLNSLFENIKTKGNHS</sequence>
<feature type="domain" description="Tyr recombinase" evidence="5">
    <location>
        <begin position="177"/>
        <end position="384"/>
    </location>
</feature>
<dbReference type="Proteomes" id="UP000196803">
    <property type="component" value="Unassembled WGS sequence"/>
</dbReference>
<comment type="caution">
    <text evidence="7">The sequence shown here is derived from an EMBL/GenBank/DDBJ whole genome shotgun (WGS) entry which is preliminary data.</text>
</comment>
<keyword evidence="2 4" id="KW-0238">DNA-binding</keyword>
<evidence type="ECO:0000259" key="5">
    <source>
        <dbReference type="PROSITE" id="PS51898"/>
    </source>
</evidence>
<dbReference type="InterPro" id="IPR004107">
    <property type="entry name" value="Integrase_SAM-like_N"/>
</dbReference>
<dbReference type="InterPro" id="IPR011010">
    <property type="entry name" value="DNA_brk_join_enz"/>
</dbReference>
<keyword evidence="1" id="KW-0229">DNA integration</keyword>
<dbReference type="PROSITE" id="PS51898">
    <property type="entry name" value="TYR_RECOMBINASE"/>
    <property type="match status" value="1"/>
</dbReference>
<feature type="domain" description="Core-binding (CB)" evidence="6">
    <location>
        <begin position="72"/>
        <end position="155"/>
    </location>
</feature>
<dbReference type="SUPFAM" id="SSF56349">
    <property type="entry name" value="DNA breaking-rejoining enzymes"/>
    <property type="match status" value="1"/>
</dbReference>
<evidence type="ECO:0000313" key="8">
    <source>
        <dbReference type="Proteomes" id="UP000196803"/>
    </source>
</evidence>
<dbReference type="CDD" id="cd01189">
    <property type="entry name" value="INT_ICEBs1_C_like"/>
    <property type="match status" value="1"/>
</dbReference>
<evidence type="ECO:0000256" key="1">
    <source>
        <dbReference type="ARBA" id="ARBA00022908"/>
    </source>
</evidence>
<evidence type="ECO:0000256" key="3">
    <source>
        <dbReference type="ARBA" id="ARBA00023172"/>
    </source>
</evidence>
<name>A0ABY1SAL6_CALBS</name>
<dbReference type="InterPro" id="IPR002104">
    <property type="entry name" value="Integrase_catalytic"/>
</dbReference>
<dbReference type="EMBL" id="FXXC01000001">
    <property type="protein sequence ID" value="SMR94416.1"/>
    <property type="molecule type" value="Genomic_DNA"/>
</dbReference>